<dbReference type="InterPro" id="IPR029060">
    <property type="entry name" value="PIN-like_dom_sf"/>
</dbReference>
<gene>
    <name evidence="2" type="ORF">ABEB36_010234</name>
</gene>
<keyword evidence="3" id="KW-1185">Reference proteome</keyword>
<dbReference type="EMBL" id="JBDJPC010000007">
    <property type="protein sequence ID" value="KAL1494668.1"/>
    <property type="molecule type" value="Genomic_DNA"/>
</dbReference>
<dbReference type="AlphaFoldDB" id="A0ABD1EJ35"/>
<comment type="similarity">
    <text evidence="1">Belongs to the asteroid family.</text>
</comment>
<dbReference type="PANTHER" id="PTHR15665:SF1">
    <property type="entry name" value="PROTEIN ASTEROID HOMOLOG 1"/>
    <property type="match status" value="1"/>
</dbReference>
<evidence type="ECO:0008006" key="4">
    <source>
        <dbReference type="Google" id="ProtNLM"/>
    </source>
</evidence>
<name>A0ABD1EJ35_HYPHA</name>
<organism evidence="2 3">
    <name type="scientific">Hypothenemus hampei</name>
    <name type="common">Coffee berry borer</name>
    <dbReference type="NCBI Taxonomy" id="57062"/>
    <lineage>
        <taxon>Eukaryota</taxon>
        <taxon>Metazoa</taxon>
        <taxon>Ecdysozoa</taxon>
        <taxon>Arthropoda</taxon>
        <taxon>Hexapoda</taxon>
        <taxon>Insecta</taxon>
        <taxon>Pterygota</taxon>
        <taxon>Neoptera</taxon>
        <taxon>Endopterygota</taxon>
        <taxon>Coleoptera</taxon>
        <taxon>Polyphaga</taxon>
        <taxon>Cucujiformia</taxon>
        <taxon>Curculionidae</taxon>
        <taxon>Scolytinae</taxon>
        <taxon>Hypothenemus</taxon>
    </lineage>
</organism>
<reference evidence="2 3" key="1">
    <citation type="submission" date="2024-05" db="EMBL/GenBank/DDBJ databases">
        <title>Genetic variation in Jamaican populations of the coffee berry borer (Hypothenemus hampei).</title>
        <authorList>
            <person name="Errbii M."/>
            <person name="Myrie A."/>
        </authorList>
    </citation>
    <scope>NUCLEOTIDE SEQUENCE [LARGE SCALE GENOMIC DNA]</scope>
    <source>
        <strain evidence="2">JA-Hopewell-2020-01-JO</strain>
        <tissue evidence="2">Whole body</tissue>
    </source>
</reference>
<dbReference type="PANTHER" id="PTHR15665">
    <property type="entry name" value="ASTEROID PROTEIN"/>
    <property type="match status" value="1"/>
</dbReference>
<dbReference type="SUPFAM" id="SSF88723">
    <property type="entry name" value="PIN domain-like"/>
    <property type="match status" value="1"/>
</dbReference>
<dbReference type="CDD" id="cd18676">
    <property type="entry name" value="PIN_asteroid-like"/>
    <property type="match status" value="1"/>
</dbReference>
<protein>
    <recommendedName>
        <fullName evidence="4">Protein asteroid</fullName>
    </recommendedName>
</protein>
<accession>A0ABD1EJ35</accession>
<dbReference type="Proteomes" id="UP001566132">
    <property type="component" value="Unassembled WGS sequence"/>
</dbReference>
<evidence type="ECO:0000313" key="3">
    <source>
        <dbReference type="Proteomes" id="UP001566132"/>
    </source>
</evidence>
<dbReference type="Gene3D" id="3.40.50.1010">
    <property type="entry name" value="5'-nuclease"/>
    <property type="match status" value="1"/>
</dbReference>
<proteinExistence type="inferred from homology"/>
<dbReference type="InterPro" id="IPR026832">
    <property type="entry name" value="Asteroid"/>
</dbReference>
<evidence type="ECO:0000313" key="2">
    <source>
        <dbReference type="EMBL" id="KAL1494668.1"/>
    </source>
</evidence>
<comment type="caution">
    <text evidence="2">The sequence shown here is derived from an EMBL/GenBank/DDBJ whole genome shotgun (WGS) entry which is preliminary data.</text>
</comment>
<sequence length="721" mass="84323">MGVRGLTTFINNRAHLYLIDYELHDCNVVIDGNSLAATLYKWHCKSNDCFGGDYDKFAVVIENFFQMLWECNVFPYVILDGGYEKRKLKTVIDRMQNKILAAEALHPMTKGSESSFPLFLREVFVDVVLKLNLKVARCEFEGDMEIAAIAQMLNCPVISYDSDFYIFGCMYIPFSTVELTVRRKKCEEPYNYITGKIYHIENFLKTYGGIDRRTLPLLSVLLGNDYINGKLFMPFYKNLKIQKCASNQSDQQKRVKSVIMWLQNETLESAITTILSRFKDKRRQLVHQKILTVMKGYNTVDCELLKFLKIEHAPTLDRQLVVDFEKLNMETRESERDSGSSISDSEDNLEEDINESALTDIFKINYRKCQYPACFMDMLTLHRYYCVPQVEVTTSEQSHAISLDILSIIYKILNSNSKRRLTIVFREGTHIKYMSLENISINVPTLQQIQIMNIDERCSLLLNFLSIENEFKNILDSISMDWHLFFISLKYALDKQILELPLFFSCLLCFLTLNYVDPEIGFYRASKTFEKKYSQLITLLRRNPPNTEFSSFYDLDKDTCLMYMEKMIGYFQMDAKLKFSHKLYDKKLVHTLSQLQSVYLHVKYLNSLLNLPYPIPEVHTIFDGTFLYNMTIDLRKRTNIIEYLQLLLKNCPCILNGITHIYDLVEPHFKTASTGVVKRHKKKKRSKPNVYEEEALMVLDEKNDTVKIFDPNNRYSLLSEL</sequence>
<evidence type="ECO:0000256" key="1">
    <source>
        <dbReference type="ARBA" id="ARBA00007398"/>
    </source>
</evidence>